<protein>
    <submittedName>
        <fullName evidence="1">Uncharacterized protein</fullName>
    </submittedName>
</protein>
<keyword evidence="2" id="KW-1185">Reference proteome</keyword>
<reference evidence="1" key="2">
    <citation type="journal article" date="2021" name="Mar. Drugs">
        <title>Genome Reduction and Secondary Metabolism of the Marine Sponge-Associated Cyanobacterium Leptothoe.</title>
        <authorList>
            <person name="Konstantinou D."/>
            <person name="Popin R.V."/>
            <person name="Fewer D.P."/>
            <person name="Sivonen K."/>
            <person name="Gkelis S."/>
        </authorList>
    </citation>
    <scope>NUCLEOTIDE SEQUENCE</scope>
    <source>
        <strain evidence="1">TAU-MAC 1115</strain>
    </source>
</reference>
<evidence type="ECO:0000313" key="2">
    <source>
        <dbReference type="Proteomes" id="UP000717364"/>
    </source>
</evidence>
<proteinExistence type="predicted"/>
<organism evidence="1 2">
    <name type="scientific">Leptothoe spongobia TAU-MAC 1115</name>
    <dbReference type="NCBI Taxonomy" id="1967444"/>
    <lineage>
        <taxon>Bacteria</taxon>
        <taxon>Bacillati</taxon>
        <taxon>Cyanobacteriota</taxon>
        <taxon>Cyanophyceae</taxon>
        <taxon>Nodosilineales</taxon>
        <taxon>Cymatolegaceae</taxon>
        <taxon>Leptothoe</taxon>
        <taxon>Leptothoe spongobia</taxon>
    </lineage>
</organism>
<accession>A0A947DHZ5</accession>
<sequence length="76" mass="8318">MSLPIGKWTINGNGFEGTLNIKSVDAKGVLTGTVFSQPIEGFWDDVSQKITGSSGIPVEPPTFSVEFRFFPVRDNR</sequence>
<gene>
    <name evidence="1" type="ORF">IXB50_15785</name>
</gene>
<dbReference type="RefSeq" id="WP_215609958.1">
    <property type="nucleotide sequence ID" value="NZ_JADOES010000035.1"/>
</dbReference>
<dbReference type="AlphaFoldDB" id="A0A947DHZ5"/>
<reference evidence="1" key="1">
    <citation type="submission" date="2020-11" db="EMBL/GenBank/DDBJ databases">
        <authorList>
            <person name="Konstantinou D."/>
            <person name="Gkelis S."/>
            <person name="Popin R."/>
            <person name="Fewer D."/>
            <person name="Sivonen K."/>
        </authorList>
    </citation>
    <scope>NUCLEOTIDE SEQUENCE</scope>
    <source>
        <strain evidence="1">TAU-MAC 1115</strain>
    </source>
</reference>
<comment type="caution">
    <text evidence="1">The sequence shown here is derived from an EMBL/GenBank/DDBJ whole genome shotgun (WGS) entry which is preliminary data.</text>
</comment>
<dbReference type="EMBL" id="JADOES010000035">
    <property type="protein sequence ID" value="MBT9316890.1"/>
    <property type="molecule type" value="Genomic_DNA"/>
</dbReference>
<evidence type="ECO:0000313" key="1">
    <source>
        <dbReference type="EMBL" id="MBT9316890.1"/>
    </source>
</evidence>
<feature type="non-terminal residue" evidence="1">
    <location>
        <position position="76"/>
    </location>
</feature>
<dbReference type="Proteomes" id="UP000717364">
    <property type="component" value="Unassembled WGS sequence"/>
</dbReference>
<name>A0A947DHZ5_9CYAN</name>